<name>A0A8S2WQA4_9BILA</name>
<evidence type="ECO:0000313" key="3">
    <source>
        <dbReference type="EMBL" id="CAF4929325.1"/>
    </source>
</evidence>
<comment type="caution">
    <text evidence="1">The sequence shown here is derived from an EMBL/GenBank/DDBJ whole genome shotgun (WGS) entry which is preliminary data.</text>
</comment>
<dbReference type="EMBL" id="CAJOBJ010184112">
    <property type="protein sequence ID" value="CAF4929325.1"/>
    <property type="molecule type" value="Genomic_DNA"/>
</dbReference>
<evidence type="ECO:0000313" key="4">
    <source>
        <dbReference type="Proteomes" id="UP000681967"/>
    </source>
</evidence>
<evidence type="ECO:0000313" key="1">
    <source>
        <dbReference type="EMBL" id="CAF4455903.1"/>
    </source>
</evidence>
<dbReference type="Proteomes" id="UP000681720">
    <property type="component" value="Unassembled WGS sequence"/>
</dbReference>
<organism evidence="1 4">
    <name type="scientific">Rotaria magnacalcarata</name>
    <dbReference type="NCBI Taxonomy" id="392030"/>
    <lineage>
        <taxon>Eukaryota</taxon>
        <taxon>Metazoa</taxon>
        <taxon>Spiralia</taxon>
        <taxon>Gnathifera</taxon>
        <taxon>Rotifera</taxon>
        <taxon>Eurotatoria</taxon>
        <taxon>Bdelloidea</taxon>
        <taxon>Philodinida</taxon>
        <taxon>Philodinidae</taxon>
        <taxon>Rotaria</taxon>
    </lineage>
</organism>
<dbReference type="EMBL" id="CAJOBH010067544">
    <property type="protein sequence ID" value="CAF4455903.1"/>
    <property type="molecule type" value="Genomic_DNA"/>
</dbReference>
<evidence type="ECO:0000313" key="2">
    <source>
        <dbReference type="EMBL" id="CAF4575653.1"/>
    </source>
</evidence>
<dbReference type="Proteomes" id="UP000676336">
    <property type="component" value="Unassembled WGS sequence"/>
</dbReference>
<dbReference type="EMBL" id="CAJOBI010098325">
    <property type="protein sequence ID" value="CAF4575653.1"/>
    <property type="molecule type" value="Genomic_DNA"/>
</dbReference>
<feature type="non-terminal residue" evidence="1">
    <location>
        <position position="1"/>
    </location>
</feature>
<gene>
    <name evidence="1" type="ORF">BYL167_LOCUS33975</name>
    <name evidence="3" type="ORF">GIL414_LOCUS53224</name>
    <name evidence="2" type="ORF">SMN809_LOCUS38051</name>
</gene>
<protein>
    <submittedName>
        <fullName evidence="1">Uncharacterized protein</fullName>
    </submittedName>
</protein>
<reference evidence="1" key="1">
    <citation type="submission" date="2021-02" db="EMBL/GenBank/DDBJ databases">
        <authorList>
            <person name="Nowell W R."/>
        </authorList>
    </citation>
    <scope>NUCLEOTIDE SEQUENCE</scope>
</reference>
<dbReference type="Proteomes" id="UP000681967">
    <property type="component" value="Unassembled WGS sequence"/>
</dbReference>
<proteinExistence type="predicted"/>
<dbReference type="AlphaFoldDB" id="A0A8S2WQA4"/>
<sequence length="60" mass="6609">QPIAVQMTMQLVEFFKHVIASENTPSDETKAEEKTVAAMGVLNTLDTIVSCMGDKPEVRK</sequence>
<accession>A0A8S2WQA4</accession>